<dbReference type="PANTHER" id="PTHR46093:SF18">
    <property type="entry name" value="FIBRONECTIN TYPE-III DOMAIN-CONTAINING PROTEIN"/>
    <property type="match status" value="1"/>
</dbReference>
<feature type="transmembrane region" description="Helical" evidence="4">
    <location>
        <begin position="396"/>
        <end position="417"/>
    </location>
</feature>
<gene>
    <name evidence="6" type="ORF">DM01DRAFT_1405459</name>
</gene>
<evidence type="ECO:0008006" key="8">
    <source>
        <dbReference type="Google" id="ProtNLM"/>
    </source>
</evidence>
<sequence>MKTAIAILLTNAAGMALAYQPAARFRQGCVNLQQKIYCYGGGQYVPGANSFNHVLGDHFSLDLSSDFKISSAQTSWQNISTPVGFALEPNYAFAMTKTSNTSYIIQGGAGYNDGKSMLVNKTTVYNAAANQWQAIPTAFNQTMGSTINIDAYNNVYLFGGEWIYTYTPFTSFMTMSLNSDLWVSTAAPNTISVLQDHASDIANGVIYYVGGTIGKTGNYPMKNIITFDTSKQQWATLTVTGNLPSIRNLHTFTYLPDKNLFVLFGGKQGTGDAPQSISDICYSYDPTSNTYTQQNVATIGTGSRYAHSAIYYLDRYLFVLFGADGSANQLNDFYALDVTNWQWVSTYSASGNPTYVSGGSGSGNGSGSGSGSGNGSGSGSGSSGSSGSSGVSGGTIGGIVVAVVAVAAIAGGVFFFIRRRNNQRAAKLTQNSQNQFTLDAQPPGYFTSETQEFMMNYNGQNNSPAHNFPDGTSVTSAPTYTSAASPTSPSTLVGKPDVGAPMSAYGKPDVSASDEKAKLFAPAKPHGDF</sequence>
<protein>
    <recommendedName>
        <fullName evidence="8">Galactose oxidase</fullName>
    </recommendedName>
</protein>
<dbReference type="AlphaFoldDB" id="A0A1X2GRC1"/>
<proteinExistence type="predicted"/>
<dbReference type="OrthoDB" id="2363417at2759"/>
<comment type="caution">
    <text evidence="6">The sequence shown here is derived from an EMBL/GenBank/DDBJ whole genome shotgun (WGS) entry which is preliminary data.</text>
</comment>
<dbReference type="EMBL" id="MCGT01000006">
    <property type="protein sequence ID" value="ORX58837.1"/>
    <property type="molecule type" value="Genomic_DNA"/>
</dbReference>
<evidence type="ECO:0000256" key="2">
    <source>
        <dbReference type="ARBA" id="ARBA00022737"/>
    </source>
</evidence>
<evidence type="ECO:0000313" key="6">
    <source>
        <dbReference type="EMBL" id="ORX58837.1"/>
    </source>
</evidence>
<dbReference type="Pfam" id="PF24681">
    <property type="entry name" value="Kelch_KLHDC2_KLHL20_DRC7"/>
    <property type="match status" value="1"/>
</dbReference>
<evidence type="ECO:0000256" key="1">
    <source>
        <dbReference type="ARBA" id="ARBA00022441"/>
    </source>
</evidence>
<dbReference type="Gene3D" id="2.120.10.80">
    <property type="entry name" value="Kelch-type beta propeller"/>
    <property type="match status" value="2"/>
</dbReference>
<dbReference type="InterPro" id="IPR015915">
    <property type="entry name" value="Kelch-typ_b-propeller"/>
</dbReference>
<accession>A0A1X2GRC1</accession>
<evidence type="ECO:0000256" key="5">
    <source>
        <dbReference type="SAM" id="SignalP"/>
    </source>
</evidence>
<feature type="signal peptide" evidence="5">
    <location>
        <begin position="1"/>
        <end position="18"/>
    </location>
</feature>
<organism evidence="6 7">
    <name type="scientific">Hesseltinella vesiculosa</name>
    <dbReference type="NCBI Taxonomy" id="101127"/>
    <lineage>
        <taxon>Eukaryota</taxon>
        <taxon>Fungi</taxon>
        <taxon>Fungi incertae sedis</taxon>
        <taxon>Mucoromycota</taxon>
        <taxon>Mucoromycotina</taxon>
        <taxon>Mucoromycetes</taxon>
        <taxon>Mucorales</taxon>
        <taxon>Cunninghamellaceae</taxon>
        <taxon>Hesseltinella</taxon>
    </lineage>
</organism>
<keyword evidence="7" id="KW-1185">Reference proteome</keyword>
<keyword evidence="1" id="KW-0880">Kelch repeat</keyword>
<feature type="region of interest" description="Disordered" evidence="3">
    <location>
        <begin position="462"/>
        <end position="529"/>
    </location>
</feature>
<keyword evidence="4" id="KW-1133">Transmembrane helix</keyword>
<feature type="chain" id="PRO_5012913973" description="Galactose oxidase" evidence="5">
    <location>
        <begin position="19"/>
        <end position="529"/>
    </location>
</feature>
<dbReference type="STRING" id="101127.A0A1X2GRC1"/>
<dbReference type="PANTHER" id="PTHR46093">
    <property type="entry name" value="ACYL-COA-BINDING DOMAIN-CONTAINING PROTEIN 5"/>
    <property type="match status" value="1"/>
</dbReference>
<keyword evidence="4" id="KW-0812">Transmembrane</keyword>
<keyword evidence="2" id="KW-0677">Repeat</keyword>
<evidence type="ECO:0000313" key="7">
    <source>
        <dbReference type="Proteomes" id="UP000242146"/>
    </source>
</evidence>
<reference evidence="6 7" key="1">
    <citation type="submission" date="2016-07" db="EMBL/GenBank/DDBJ databases">
        <title>Pervasive Adenine N6-methylation of Active Genes in Fungi.</title>
        <authorList>
            <consortium name="DOE Joint Genome Institute"/>
            <person name="Mondo S.J."/>
            <person name="Dannebaum R.O."/>
            <person name="Kuo R.C."/>
            <person name="Labutti K."/>
            <person name="Haridas S."/>
            <person name="Kuo A."/>
            <person name="Salamov A."/>
            <person name="Ahrendt S.R."/>
            <person name="Lipzen A."/>
            <person name="Sullivan W."/>
            <person name="Andreopoulos W.B."/>
            <person name="Clum A."/>
            <person name="Lindquist E."/>
            <person name="Daum C."/>
            <person name="Ramamoorthy G.K."/>
            <person name="Gryganskyi A."/>
            <person name="Culley D."/>
            <person name="Magnuson J.K."/>
            <person name="James T.Y."/>
            <person name="O'Malley M.A."/>
            <person name="Stajich J.E."/>
            <person name="Spatafora J.W."/>
            <person name="Visel A."/>
            <person name="Grigoriev I.V."/>
        </authorList>
    </citation>
    <scope>NUCLEOTIDE SEQUENCE [LARGE SCALE GENOMIC DNA]</scope>
    <source>
        <strain evidence="6 7">NRRL 3301</strain>
    </source>
</reference>
<keyword evidence="5" id="KW-0732">Signal</keyword>
<name>A0A1X2GRC1_9FUNG</name>
<evidence type="ECO:0000256" key="3">
    <source>
        <dbReference type="SAM" id="MobiDB-lite"/>
    </source>
</evidence>
<feature type="compositionally biased region" description="Gly residues" evidence="3">
    <location>
        <begin position="358"/>
        <end position="384"/>
    </location>
</feature>
<feature type="compositionally biased region" description="Low complexity" evidence="3">
    <location>
        <begin position="472"/>
        <end position="491"/>
    </location>
</feature>
<evidence type="ECO:0000256" key="4">
    <source>
        <dbReference type="SAM" id="Phobius"/>
    </source>
</evidence>
<dbReference type="SUPFAM" id="SSF117281">
    <property type="entry name" value="Kelch motif"/>
    <property type="match status" value="1"/>
</dbReference>
<dbReference type="Proteomes" id="UP000242146">
    <property type="component" value="Unassembled WGS sequence"/>
</dbReference>
<feature type="region of interest" description="Disordered" evidence="3">
    <location>
        <begin position="358"/>
        <end position="388"/>
    </location>
</feature>
<keyword evidence="4" id="KW-0472">Membrane</keyword>